<dbReference type="SUPFAM" id="SSF51306">
    <property type="entry name" value="LexA/Signal peptidase"/>
    <property type="match status" value="1"/>
</dbReference>
<evidence type="ECO:0000256" key="3">
    <source>
        <dbReference type="ARBA" id="ARBA00022801"/>
    </source>
</evidence>
<keyword evidence="2" id="KW-0999">Mitochondrion inner membrane</keyword>
<evidence type="ECO:0000313" key="9">
    <source>
        <dbReference type="EMBL" id="CAD8683173.1"/>
    </source>
</evidence>
<feature type="domain" description="Peptidase S26" evidence="8">
    <location>
        <begin position="104"/>
        <end position="146"/>
    </location>
</feature>
<dbReference type="GO" id="GO:0004252">
    <property type="term" value="F:serine-type endopeptidase activity"/>
    <property type="evidence" value="ECO:0007669"/>
    <property type="project" value="InterPro"/>
</dbReference>
<evidence type="ECO:0000256" key="7">
    <source>
        <dbReference type="PIRSR" id="PIRSR600223-1"/>
    </source>
</evidence>
<name>A0A7S0WT74_9CHLO</name>
<evidence type="ECO:0000256" key="2">
    <source>
        <dbReference type="ARBA" id="ARBA00022792"/>
    </source>
</evidence>
<keyword evidence="5" id="KW-0472">Membrane</keyword>
<dbReference type="PANTHER" id="PTHR12383:SF16">
    <property type="entry name" value="MITOCHONDRIAL INNER MEMBRANE PROTEASE SUBUNIT 1"/>
    <property type="match status" value="1"/>
</dbReference>
<dbReference type="InterPro" id="IPR019533">
    <property type="entry name" value="Peptidase_S26"/>
</dbReference>
<dbReference type="GO" id="GO:0006465">
    <property type="term" value="P:signal peptide processing"/>
    <property type="evidence" value="ECO:0007669"/>
    <property type="project" value="InterPro"/>
</dbReference>
<reference evidence="9" key="1">
    <citation type="submission" date="2021-01" db="EMBL/GenBank/DDBJ databases">
        <authorList>
            <person name="Corre E."/>
            <person name="Pelletier E."/>
            <person name="Niang G."/>
            <person name="Scheremetjew M."/>
            <person name="Finn R."/>
            <person name="Kale V."/>
            <person name="Holt S."/>
            <person name="Cochrane G."/>
            <person name="Meng A."/>
            <person name="Brown T."/>
            <person name="Cohen L."/>
        </authorList>
    </citation>
    <scope>NUCLEOTIDE SEQUENCE</scope>
    <source>
        <strain evidence="9">SAG 11-49</strain>
    </source>
</reference>
<gene>
    <name evidence="9" type="ORF">CLEI1391_LOCUS11079</name>
</gene>
<organism evidence="9">
    <name type="scientific">Chlamydomonas leiostraca</name>
    <dbReference type="NCBI Taxonomy" id="1034604"/>
    <lineage>
        <taxon>Eukaryota</taxon>
        <taxon>Viridiplantae</taxon>
        <taxon>Chlorophyta</taxon>
        <taxon>core chlorophytes</taxon>
        <taxon>Chlorophyceae</taxon>
        <taxon>CS clade</taxon>
        <taxon>Chlamydomonadales</taxon>
        <taxon>Chlamydomonadaceae</taxon>
        <taxon>Chlamydomonas</taxon>
    </lineage>
</organism>
<dbReference type="GO" id="GO:0006627">
    <property type="term" value="P:protein processing involved in protein targeting to mitochondrion"/>
    <property type="evidence" value="ECO:0007669"/>
    <property type="project" value="TreeGrafter"/>
</dbReference>
<dbReference type="InterPro" id="IPR000223">
    <property type="entry name" value="Pept_S26A_signal_pept_1"/>
</dbReference>
<dbReference type="Pfam" id="PF10502">
    <property type="entry name" value="Peptidase_S26"/>
    <property type="match status" value="2"/>
</dbReference>
<evidence type="ECO:0000256" key="4">
    <source>
        <dbReference type="ARBA" id="ARBA00023128"/>
    </source>
</evidence>
<accession>A0A7S0WT74</accession>
<dbReference type="GO" id="GO:0042720">
    <property type="term" value="C:mitochondrial inner membrane peptidase complex"/>
    <property type="evidence" value="ECO:0007669"/>
    <property type="project" value="TreeGrafter"/>
</dbReference>
<protein>
    <recommendedName>
        <fullName evidence="8">Peptidase S26 domain-containing protein</fullName>
    </recommendedName>
</protein>
<feature type="domain" description="Peptidase S26" evidence="8">
    <location>
        <begin position="20"/>
        <end position="93"/>
    </location>
</feature>
<dbReference type="PRINTS" id="PR00727">
    <property type="entry name" value="LEADERPTASE"/>
</dbReference>
<dbReference type="InterPro" id="IPR036286">
    <property type="entry name" value="LexA/Signal_pep-like_sf"/>
</dbReference>
<dbReference type="Gene3D" id="2.10.109.10">
    <property type="entry name" value="Umud Fragment, subunit A"/>
    <property type="match status" value="1"/>
</dbReference>
<proteinExistence type="inferred from homology"/>
<feature type="active site" evidence="7">
    <location>
        <position position="82"/>
    </location>
</feature>
<keyword evidence="4" id="KW-0496">Mitochondrion</keyword>
<keyword evidence="3" id="KW-0378">Hydrolase</keyword>
<dbReference type="InterPro" id="IPR052064">
    <property type="entry name" value="Mito_IMP1_subunit"/>
</dbReference>
<dbReference type="EMBL" id="HBFB01019717">
    <property type="protein sequence ID" value="CAD8683173.1"/>
    <property type="molecule type" value="Transcribed_RNA"/>
</dbReference>
<evidence type="ECO:0000256" key="5">
    <source>
        <dbReference type="ARBA" id="ARBA00023136"/>
    </source>
</evidence>
<dbReference type="CDD" id="cd06530">
    <property type="entry name" value="S26_SPase_I"/>
    <property type="match status" value="1"/>
</dbReference>
<evidence type="ECO:0000256" key="6">
    <source>
        <dbReference type="ARBA" id="ARBA00038445"/>
    </source>
</evidence>
<sequence length="164" mass="17936">MGWASNFLHSCSVFGRTLSAFYVVSKYGVFLSRVSGPSMFPTFTGRDDIVLVEAVSPMLDRIGKGDVVICVRPVDPGEHIIKRVVALGGEEVLVYPTADNPAIQRVMVPRGHVWLQGDNLLHSLDSRVYGPVPLALVRGRVMCQVWPSVKKIATDFPSPVVSDD</sequence>
<feature type="active site" evidence="7">
    <location>
        <position position="38"/>
    </location>
</feature>
<evidence type="ECO:0000256" key="1">
    <source>
        <dbReference type="ARBA" id="ARBA00004273"/>
    </source>
</evidence>
<comment type="similarity">
    <text evidence="6">Belongs to the peptidase S26 family. IMP1 subfamily.</text>
</comment>
<dbReference type="PANTHER" id="PTHR12383">
    <property type="entry name" value="PROTEASE FAMILY S26 MITOCHONDRIAL INNER MEMBRANE PROTEASE-RELATED"/>
    <property type="match status" value="1"/>
</dbReference>
<comment type="subcellular location">
    <subcellularLocation>
        <location evidence="1">Mitochondrion inner membrane</location>
    </subcellularLocation>
</comment>
<dbReference type="AlphaFoldDB" id="A0A7S0WT74"/>
<evidence type="ECO:0000259" key="8">
    <source>
        <dbReference type="Pfam" id="PF10502"/>
    </source>
</evidence>